<dbReference type="Gene3D" id="3.30.420.150">
    <property type="entry name" value="Exopolyphosphatase. Domain 2"/>
    <property type="match status" value="1"/>
</dbReference>
<evidence type="ECO:0000256" key="1">
    <source>
        <dbReference type="ARBA" id="ARBA00007125"/>
    </source>
</evidence>
<evidence type="ECO:0000313" key="3">
    <source>
        <dbReference type="EMBL" id="RCX12546.1"/>
    </source>
</evidence>
<dbReference type="Pfam" id="PF02541">
    <property type="entry name" value="Ppx-GppA"/>
    <property type="match status" value="1"/>
</dbReference>
<name>A0A369AWB8_9FIRM</name>
<dbReference type="InterPro" id="IPR050273">
    <property type="entry name" value="GppA/Ppx_hydrolase"/>
</dbReference>
<organism evidence="3 4">
    <name type="scientific">Anaerobacterium chartisolvens</name>
    <dbReference type="NCBI Taxonomy" id="1297424"/>
    <lineage>
        <taxon>Bacteria</taxon>
        <taxon>Bacillati</taxon>
        <taxon>Bacillota</taxon>
        <taxon>Clostridia</taxon>
        <taxon>Eubacteriales</taxon>
        <taxon>Oscillospiraceae</taxon>
        <taxon>Anaerobacterium</taxon>
    </lineage>
</organism>
<accession>A0A369AWB8</accession>
<sequence>MKISVMEIGTNSIKFIIAEANGEKSLKVIDKCSTVNRLSRNMYNNNCICRESIDSAVDIIGEYMEMADKRKAPLVSIFSTSVLRDAANRDEFIERVRLSYGINIEVISGEEEALLSYKACSSLADARHKSFAVIDIGGGSTEISIGSKKSIERNISIDIGAVRLTETFIKNDPVDYEEIAGLSRHLIGVFQDAHLKDFKDMQLIGTGGTIKSVSTIHNKLDYKNEEKIHGSVISFDDIGFIFNFLAQLTVEKRKNLEGLNPKRADVIIAGTAILYGFMKKYGINEITVSSKGVIEAYVQQYISSKF</sequence>
<evidence type="ECO:0000259" key="2">
    <source>
        <dbReference type="Pfam" id="PF02541"/>
    </source>
</evidence>
<dbReference type="InterPro" id="IPR043129">
    <property type="entry name" value="ATPase_NBD"/>
</dbReference>
<dbReference type="CDD" id="cd24054">
    <property type="entry name" value="ASKHA_NBD_AaPPX-GppA_MtPPX2-like"/>
    <property type="match status" value="1"/>
</dbReference>
<dbReference type="Gene3D" id="3.30.420.40">
    <property type="match status" value="1"/>
</dbReference>
<dbReference type="RefSeq" id="WP_114298912.1">
    <property type="nucleotide sequence ID" value="NZ_QPJT01000021.1"/>
</dbReference>
<comment type="similarity">
    <text evidence="1">Belongs to the GppA/Ppx family.</text>
</comment>
<feature type="domain" description="Ppx/GppA phosphatase N-terminal" evidence="2">
    <location>
        <begin position="22"/>
        <end position="295"/>
    </location>
</feature>
<gene>
    <name evidence="3" type="ORF">DFR58_12150</name>
</gene>
<dbReference type="PANTHER" id="PTHR30005:SF0">
    <property type="entry name" value="RETROGRADE REGULATION PROTEIN 2"/>
    <property type="match status" value="1"/>
</dbReference>
<reference evidence="3 4" key="1">
    <citation type="submission" date="2018-07" db="EMBL/GenBank/DDBJ databases">
        <title>Genomic Encyclopedia of Type Strains, Phase IV (KMG-IV): sequencing the most valuable type-strain genomes for metagenomic binning, comparative biology and taxonomic classification.</title>
        <authorList>
            <person name="Goeker M."/>
        </authorList>
    </citation>
    <scope>NUCLEOTIDE SEQUENCE [LARGE SCALE GENOMIC DNA]</scope>
    <source>
        <strain evidence="3 4">DSM 27016</strain>
    </source>
</reference>
<dbReference type="PANTHER" id="PTHR30005">
    <property type="entry name" value="EXOPOLYPHOSPHATASE"/>
    <property type="match status" value="1"/>
</dbReference>
<dbReference type="InterPro" id="IPR003695">
    <property type="entry name" value="Ppx_GppA_N"/>
</dbReference>
<dbReference type="SUPFAM" id="SSF53067">
    <property type="entry name" value="Actin-like ATPase domain"/>
    <property type="match status" value="2"/>
</dbReference>
<proteinExistence type="inferred from homology"/>
<dbReference type="AlphaFoldDB" id="A0A369AWB8"/>
<dbReference type="OrthoDB" id="9807195at2"/>
<keyword evidence="4" id="KW-1185">Reference proteome</keyword>
<dbReference type="Proteomes" id="UP000253034">
    <property type="component" value="Unassembled WGS sequence"/>
</dbReference>
<protein>
    <submittedName>
        <fullName evidence="3">Ppx/GppA phosphatase</fullName>
    </submittedName>
</protein>
<dbReference type="EMBL" id="QPJT01000021">
    <property type="protein sequence ID" value="RCX12546.1"/>
    <property type="molecule type" value="Genomic_DNA"/>
</dbReference>
<evidence type="ECO:0000313" key="4">
    <source>
        <dbReference type="Proteomes" id="UP000253034"/>
    </source>
</evidence>
<dbReference type="GO" id="GO:0016462">
    <property type="term" value="F:pyrophosphatase activity"/>
    <property type="evidence" value="ECO:0007669"/>
    <property type="project" value="TreeGrafter"/>
</dbReference>
<comment type="caution">
    <text evidence="3">The sequence shown here is derived from an EMBL/GenBank/DDBJ whole genome shotgun (WGS) entry which is preliminary data.</text>
</comment>